<sequence>MELQQIKPKRTRRTSLICNVCGDTARGMNFDVIT</sequence>
<feature type="non-terminal residue" evidence="1">
    <location>
        <position position="34"/>
    </location>
</feature>
<dbReference type="AlphaFoldDB" id="A0A819XQD0"/>
<organism evidence="1 3">
    <name type="scientific">Adineta steineri</name>
    <dbReference type="NCBI Taxonomy" id="433720"/>
    <lineage>
        <taxon>Eukaryota</taxon>
        <taxon>Metazoa</taxon>
        <taxon>Spiralia</taxon>
        <taxon>Gnathifera</taxon>
        <taxon>Rotifera</taxon>
        <taxon>Eurotatoria</taxon>
        <taxon>Bdelloidea</taxon>
        <taxon>Adinetida</taxon>
        <taxon>Adinetidae</taxon>
        <taxon>Adineta</taxon>
    </lineage>
</organism>
<evidence type="ECO:0000313" key="3">
    <source>
        <dbReference type="Proteomes" id="UP000663868"/>
    </source>
</evidence>
<gene>
    <name evidence="1" type="ORF">KXQ929_LOCUS36976</name>
    <name evidence="2" type="ORF">OXD698_LOCUS44171</name>
</gene>
<evidence type="ECO:0000313" key="2">
    <source>
        <dbReference type="EMBL" id="CAF4264590.1"/>
    </source>
</evidence>
<dbReference type="Proteomes" id="UP000663844">
    <property type="component" value="Unassembled WGS sequence"/>
</dbReference>
<proteinExistence type="predicted"/>
<reference evidence="1" key="1">
    <citation type="submission" date="2021-02" db="EMBL/GenBank/DDBJ databases">
        <authorList>
            <person name="Nowell W R."/>
        </authorList>
    </citation>
    <scope>NUCLEOTIDE SEQUENCE</scope>
</reference>
<protein>
    <submittedName>
        <fullName evidence="1">Uncharacterized protein</fullName>
    </submittedName>
</protein>
<evidence type="ECO:0000313" key="1">
    <source>
        <dbReference type="EMBL" id="CAF4145898.1"/>
    </source>
</evidence>
<dbReference type="EMBL" id="CAJOBB010005945">
    <property type="protein sequence ID" value="CAF4145898.1"/>
    <property type="molecule type" value="Genomic_DNA"/>
</dbReference>
<dbReference type="Proteomes" id="UP000663868">
    <property type="component" value="Unassembled WGS sequence"/>
</dbReference>
<accession>A0A819XQD0</accession>
<comment type="caution">
    <text evidence="1">The sequence shown here is derived from an EMBL/GenBank/DDBJ whole genome shotgun (WGS) entry which is preliminary data.</text>
</comment>
<name>A0A819XQD0_9BILA</name>
<dbReference type="EMBL" id="CAJOAZ010013251">
    <property type="protein sequence ID" value="CAF4264590.1"/>
    <property type="molecule type" value="Genomic_DNA"/>
</dbReference>